<dbReference type="EMBL" id="AFRT01001337">
    <property type="protein sequence ID" value="ELU40811.1"/>
    <property type="molecule type" value="Genomic_DNA"/>
</dbReference>
<evidence type="ECO:0000313" key="2">
    <source>
        <dbReference type="Proteomes" id="UP000011668"/>
    </source>
</evidence>
<sequence length="136" mass="14717">MQRPKYALNGEGTLRIAGADTLELGSVVFSQWAGDAARSRVDRSRSGGVTASSDGSLVDGLGLLFEIGHSRARGEEVGWEERGLGRHKEVGTEKPVVHIPLQEEYCVVGSATMARFRAVFRARHKDDSSLETCLMG</sequence>
<dbReference type="Proteomes" id="UP000011668">
    <property type="component" value="Unassembled WGS sequence"/>
</dbReference>
<reference evidence="1 2" key="1">
    <citation type="journal article" date="2013" name="Nat. Commun.">
        <title>The evolution and pathogenic mechanisms of the rice sheath blight pathogen.</title>
        <authorList>
            <person name="Zheng A."/>
            <person name="Lin R."/>
            <person name="Xu L."/>
            <person name="Qin P."/>
            <person name="Tang C."/>
            <person name="Ai P."/>
            <person name="Zhang D."/>
            <person name="Liu Y."/>
            <person name="Sun Z."/>
            <person name="Feng H."/>
            <person name="Wang Y."/>
            <person name="Chen Y."/>
            <person name="Liang X."/>
            <person name="Fu R."/>
            <person name="Li Q."/>
            <person name="Zhang J."/>
            <person name="Yu X."/>
            <person name="Xie Z."/>
            <person name="Ding L."/>
            <person name="Guan P."/>
            <person name="Tang J."/>
            <person name="Liang Y."/>
            <person name="Wang S."/>
            <person name="Deng Q."/>
            <person name="Li S."/>
            <person name="Zhu J."/>
            <person name="Wang L."/>
            <person name="Liu H."/>
            <person name="Li P."/>
        </authorList>
    </citation>
    <scope>NUCLEOTIDE SEQUENCE [LARGE SCALE GENOMIC DNA]</scope>
    <source>
        <strain evidence="2">AG-1 IA</strain>
    </source>
</reference>
<dbReference type="AlphaFoldDB" id="L8WRT7"/>
<name>L8WRT7_THACA</name>
<dbReference type="HOGENOM" id="CLU_1876838_0_0_1"/>
<gene>
    <name evidence="1" type="ORF">AG1IA_05162</name>
</gene>
<accession>L8WRT7</accession>
<comment type="caution">
    <text evidence="1">The sequence shown here is derived from an EMBL/GenBank/DDBJ whole genome shotgun (WGS) entry which is preliminary data.</text>
</comment>
<keyword evidence="2" id="KW-1185">Reference proteome</keyword>
<protein>
    <submittedName>
        <fullName evidence="1">Uncharacterized protein</fullName>
    </submittedName>
</protein>
<organism evidence="1 2">
    <name type="scientific">Thanatephorus cucumeris (strain AG1-IA)</name>
    <name type="common">Rice sheath blight fungus</name>
    <name type="synonym">Rhizoctonia solani</name>
    <dbReference type="NCBI Taxonomy" id="983506"/>
    <lineage>
        <taxon>Eukaryota</taxon>
        <taxon>Fungi</taxon>
        <taxon>Dikarya</taxon>
        <taxon>Basidiomycota</taxon>
        <taxon>Agaricomycotina</taxon>
        <taxon>Agaricomycetes</taxon>
        <taxon>Cantharellales</taxon>
        <taxon>Ceratobasidiaceae</taxon>
        <taxon>Rhizoctonia</taxon>
        <taxon>Rhizoctonia solani AG-1</taxon>
    </lineage>
</organism>
<proteinExistence type="predicted"/>
<evidence type="ECO:0000313" key="1">
    <source>
        <dbReference type="EMBL" id="ELU40811.1"/>
    </source>
</evidence>